<keyword evidence="6 7" id="KW-0472">Membrane</keyword>
<proteinExistence type="inferred from homology"/>
<dbReference type="InterPro" id="IPR011701">
    <property type="entry name" value="MFS"/>
</dbReference>
<dbReference type="GO" id="GO:0012505">
    <property type="term" value="C:endomembrane system"/>
    <property type="evidence" value="ECO:0007669"/>
    <property type="project" value="UniProtKB-SubCell"/>
</dbReference>
<dbReference type="Pfam" id="PF07690">
    <property type="entry name" value="MFS_1"/>
    <property type="match status" value="1"/>
</dbReference>
<organism evidence="9 10">
    <name type="scientific">Alishewanella jeotgali KCTC 22429</name>
    <dbReference type="NCBI Taxonomy" id="1129374"/>
    <lineage>
        <taxon>Bacteria</taxon>
        <taxon>Pseudomonadati</taxon>
        <taxon>Pseudomonadota</taxon>
        <taxon>Gammaproteobacteria</taxon>
        <taxon>Alteromonadales</taxon>
        <taxon>Alteromonadaceae</taxon>
        <taxon>Alishewanella</taxon>
    </lineage>
</organism>
<dbReference type="eggNOG" id="COG0738">
    <property type="taxonomic scope" value="Bacteria"/>
</dbReference>
<dbReference type="InterPro" id="IPR036259">
    <property type="entry name" value="MFS_trans_sf"/>
</dbReference>
<name>H3ZEZ1_9ALTE</name>
<keyword evidence="5 7" id="KW-1133">Transmembrane helix</keyword>
<dbReference type="PATRIC" id="fig|1129374.4.peg.1918"/>
<evidence type="ECO:0000256" key="4">
    <source>
        <dbReference type="ARBA" id="ARBA00022692"/>
    </source>
</evidence>
<feature type="transmembrane region" description="Helical" evidence="7">
    <location>
        <begin position="201"/>
        <end position="221"/>
    </location>
</feature>
<keyword evidence="3" id="KW-0813">Transport</keyword>
<feature type="domain" description="Major facilitator superfamily (MFS) profile" evidence="8">
    <location>
        <begin position="5"/>
        <end position="391"/>
    </location>
</feature>
<dbReference type="EMBL" id="AHTH01000028">
    <property type="protein sequence ID" value="EHR40809.1"/>
    <property type="molecule type" value="Genomic_DNA"/>
</dbReference>
<accession>H3ZEZ1</accession>
<evidence type="ECO:0000256" key="5">
    <source>
        <dbReference type="ARBA" id="ARBA00022989"/>
    </source>
</evidence>
<protein>
    <submittedName>
        <fullName evidence="9">Major facilitator superfamily protein</fullName>
    </submittedName>
</protein>
<keyword evidence="10" id="KW-1185">Reference proteome</keyword>
<evidence type="ECO:0000256" key="7">
    <source>
        <dbReference type="SAM" id="Phobius"/>
    </source>
</evidence>
<feature type="transmembrane region" description="Helical" evidence="7">
    <location>
        <begin position="303"/>
        <end position="323"/>
    </location>
</feature>
<comment type="caution">
    <text evidence="9">The sequence shown here is derived from an EMBL/GenBank/DDBJ whole genome shotgun (WGS) entry which is preliminary data.</text>
</comment>
<dbReference type="GO" id="GO:0022857">
    <property type="term" value="F:transmembrane transporter activity"/>
    <property type="evidence" value="ECO:0007669"/>
    <property type="project" value="InterPro"/>
</dbReference>
<sequence>MSRAAPTAVIFSGFFILGNLIILWGLLLPDLAAELALSKSLSGLFFSLMSVGTILGAVLGGKYAQKFQFLKLFAALALLSACWLLLISLVNDWRYLLLLITLIGMTYSIMFTIGHTLIARLFANRRAAMMGLMDFMFSLGTLTAPLWVVLLFRYLDDWRWPLRILAFGLLVIACYSYWAASRLPALAQPARSGARSLSYTALLRQPLFLLLLLVMIGYGAAEWGQGNWFVSYAVTGLGLQAEQSRLLLAWFTGGMVLSRLGFALLLRWLTASQLLLLLGILTVSGALLVKLGATVALLGVGNLLLGLGIGAIFPLMLATVMDLDSDNGPVLSGIASIGSAVGFQFAGLLTGLWAEQAGIVNAFWLVPLASFWLLLTLLVFCRLLAARVSRA</sequence>
<feature type="transmembrane region" description="Helical" evidence="7">
    <location>
        <begin position="274"/>
        <end position="297"/>
    </location>
</feature>
<evidence type="ECO:0000256" key="3">
    <source>
        <dbReference type="ARBA" id="ARBA00022448"/>
    </source>
</evidence>
<evidence type="ECO:0000259" key="8">
    <source>
        <dbReference type="PROSITE" id="PS50850"/>
    </source>
</evidence>
<dbReference type="AlphaFoldDB" id="H3ZEZ1"/>
<feature type="transmembrane region" description="Helical" evidence="7">
    <location>
        <begin position="72"/>
        <end position="90"/>
    </location>
</feature>
<evidence type="ECO:0000256" key="6">
    <source>
        <dbReference type="ARBA" id="ARBA00023136"/>
    </source>
</evidence>
<gene>
    <name evidence="9" type="ORF">AJE_09629</name>
</gene>
<feature type="transmembrane region" description="Helical" evidence="7">
    <location>
        <begin position="96"/>
        <end position="123"/>
    </location>
</feature>
<dbReference type="STRING" id="1129374.AJE_09629"/>
<dbReference type="Gene3D" id="1.20.1250.20">
    <property type="entry name" value="MFS general substrate transporter like domains"/>
    <property type="match status" value="2"/>
</dbReference>
<feature type="transmembrane region" description="Helical" evidence="7">
    <location>
        <begin position="40"/>
        <end position="60"/>
    </location>
</feature>
<comment type="subcellular location">
    <subcellularLocation>
        <location evidence="1">Endomembrane system</location>
        <topology evidence="1">Multi-pass membrane protein</topology>
    </subcellularLocation>
</comment>
<dbReference type="SUPFAM" id="SSF103473">
    <property type="entry name" value="MFS general substrate transporter"/>
    <property type="match status" value="1"/>
</dbReference>
<feature type="transmembrane region" description="Helical" evidence="7">
    <location>
        <begin position="362"/>
        <end position="385"/>
    </location>
</feature>
<dbReference type="InterPro" id="IPR051788">
    <property type="entry name" value="MFS_Transporter"/>
</dbReference>
<dbReference type="RefSeq" id="WP_008609719.1">
    <property type="nucleotide sequence ID" value="NZ_AHTH01000028.1"/>
</dbReference>
<dbReference type="InterPro" id="IPR020846">
    <property type="entry name" value="MFS_dom"/>
</dbReference>
<feature type="transmembrane region" description="Helical" evidence="7">
    <location>
        <begin position="247"/>
        <end position="267"/>
    </location>
</feature>
<dbReference type="PANTHER" id="PTHR23514">
    <property type="entry name" value="BYPASS OF STOP CODON PROTEIN 6"/>
    <property type="match status" value="1"/>
</dbReference>
<feature type="transmembrane region" description="Helical" evidence="7">
    <location>
        <begin position="135"/>
        <end position="154"/>
    </location>
</feature>
<dbReference type="GO" id="GO:0016020">
    <property type="term" value="C:membrane"/>
    <property type="evidence" value="ECO:0007669"/>
    <property type="project" value="TreeGrafter"/>
</dbReference>
<reference evidence="9 10" key="1">
    <citation type="journal article" date="2012" name="J. Bacteriol.">
        <title>Genome Sequence of Extracellular-Protease-Producing Alishewanella jeotgali Isolated from Traditional Korean Fermented Seafood.</title>
        <authorList>
            <person name="Jung J."/>
            <person name="Chun J."/>
            <person name="Park W."/>
        </authorList>
    </citation>
    <scope>NUCLEOTIDE SEQUENCE [LARGE SCALE GENOMIC DNA]</scope>
    <source>
        <strain evidence="9 10">KCTC 22429</strain>
    </source>
</reference>
<evidence type="ECO:0000256" key="1">
    <source>
        <dbReference type="ARBA" id="ARBA00004127"/>
    </source>
</evidence>
<comment type="similarity">
    <text evidence="2">Belongs to the major facilitator superfamily.</text>
</comment>
<dbReference type="PROSITE" id="PS50850">
    <property type="entry name" value="MFS"/>
    <property type="match status" value="1"/>
</dbReference>
<feature type="transmembrane region" description="Helical" evidence="7">
    <location>
        <begin position="7"/>
        <end position="28"/>
    </location>
</feature>
<feature type="transmembrane region" description="Helical" evidence="7">
    <location>
        <begin position="160"/>
        <end position="180"/>
    </location>
</feature>
<dbReference type="Proteomes" id="UP000012046">
    <property type="component" value="Unassembled WGS sequence"/>
</dbReference>
<evidence type="ECO:0000313" key="9">
    <source>
        <dbReference type="EMBL" id="EHR40809.1"/>
    </source>
</evidence>
<dbReference type="PANTHER" id="PTHR23514:SF3">
    <property type="entry name" value="BYPASS OF STOP CODON PROTEIN 6"/>
    <property type="match status" value="1"/>
</dbReference>
<feature type="transmembrane region" description="Helical" evidence="7">
    <location>
        <begin position="330"/>
        <end position="350"/>
    </location>
</feature>
<keyword evidence="4 7" id="KW-0812">Transmembrane</keyword>
<evidence type="ECO:0000256" key="2">
    <source>
        <dbReference type="ARBA" id="ARBA00008335"/>
    </source>
</evidence>
<evidence type="ECO:0000313" key="10">
    <source>
        <dbReference type="Proteomes" id="UP000012046"/>
    </source>
</evidence>